<keyword evidence="3" id="KW-1185">Reference proteome</keyword>
<keyword evidence="1" id="KW-1133">Transmembrane helix</keyword>
<evidence type="ECO:0000313" key="3">
    <source>
        <dbReference type="Proteomes" id="UP000008458"/>
    </source>
</evidence>
<name>F4B5A4_ACIHW</name>
<accession>F4B5A4</accession>
<feature type="transmembrane region" description="Helical" evidence="1">
    <location>
        <begin position="57"/>
        <end position="80"/>
    </location>
</feature>
<feature type="transmembrane region" description="Helical" evidence="1">
    <location>
        <begin position="164"/>
        <end position="190"/>
    </location>
</feature>
<dbReference type="KEGG" id="aho:Ahos_0307"/>
<keyword evidence="1" id="KW-0812">Transmembrane</keyword>
<dbReference type="HOGENOM" id="CLU_1387509_0_0_2"/>
<reference key="2">
    <citation type="journal article" date="2011" name="Extremophiles">
        <title>Genomic analyses of Acidianus hospitalis W1 a host for studying crenarchaeal virus and plasmid life cycles.</title>
        <authorList>
            <person name="You X.Y."/>
            <person name="Liu C."/>
            <person name="Wang S.Y."/>
            <person name="Jiang C.Y."/>
            <person name="Shah S.A."/>
            <person name="Prangishvili D."/>
            <person name="Liu S.J."/>
            <person name="Garrett R.A."/>
        </authorList>
    </citation>
    <scope>NUCLEOTIDE SEQUENCE</scope>
    <source>
        <strain>W1</strain>
    </source>
</reference>
<proteinExistence type="predicted"/>
<protein>
    <submittedName>
        <fullName evidence="2">Uncharacterized protein</fullName>
    </submittedName>
</protein>
<evidence type="ECO:0000313" key="2">
    <source>
        <dbReference type="EMBL" id="AEE93198.1"/>
    </source>
</evidence>
<reference evidence="2 3" key="1">
    <citation type="journal article" date="2011" name="Extremophiles">
        <title>Genomic analysis of Acidianus hospitalis W1 a host for studying crenarchaeal virus and plasmid life cycles.</title>
        <authorList>
            <person name="You X.Y."/>
            <person name="Liu C."/>
            <person name="Wang S.Y."/>
            <person name="Jiang C.Y."/>
            <person name="Shah S.A."/>
            <person name="Prangishvili D."/>
            <person name="She Q."/>
            <person name="Liu S.J."/>
            <person name="Garrett R.A."/>
        </authorList>
    </citation>
    <scope>NUCLEOTIDE SEQUENCE [LARGE SCALE GENOMIC DNA]</scope>
    <source>
        <strain evidence="2 3">W1</strain>
    </source>
</reference>
<feature type="transmembrane region" description="Helical" evidence="1">
    <location>
        <begin position="27"/>
        <end position="51"/>
    </location>
</feature>
<evidence type="ECO:0000256" key="1">
    <source>
        <dbReference type="SAM" id="Phobius"/>
    </source>
</evidence>
<dbReference type="Proteomes" id="UP000008458">
    <property type="component" value="Chromosome"/>
</dbReference>
<keyword evidence="1" id="KW-0472">Membrane</keyword>
<dbReference type="AlphaFoldDB" id="F4B5A4"/>
<dbReference type="STRING" id="933801.Ahos_0307"/>
<dbReference type="EMBL" id="CP002535">
    <property type="protein sequence ID" value="AEE93198.1"/>
    <property type="molecule type" value="Genomic_DNA"/>
</dbReference>
<feature type="transmembrane region" description="Helical" evidence="1">
    <location>
        <begin position="126"/>
        <end position="144"/>
    </location>
</feature>
<dbReference type="GeneID" id="10599748"/>
<organism evidence="2 3">
    <name type="scientific">Acidianus hospitalis (strain W1)</name>
    <dbReference type="NCBI Taxonomy" id="933801"/>
    <lineage>
        <taxon>Archaea</taxon>
        <taxon>Thermoproteota</taxon>
        <taxon>Thermoprotei</taxon>
        <taxon>Sulfolobales</taxon>
        <taxon>Sulfolobaceae</taxon>
        <taxon>Acidianus</taxon>
    </lineage>
</organism>
<feature type="transmembrane region" description="Helical" evidence="1">
    <location>
        <begin position="101"/>
        <end position="120"/>
    </location>
</feature>
<dbReference type="RefSeq" id="WP_013775114.1">
    <property type="nucleotide sequence ID" value="NC_015518.1"/>
</dbReference>
<gene>
    <name evidence="2" type="ordered locus">Ahos_0307</name>
</gene>
<sequence>MMNKVIEDFLKADEIARKIYYHKFKKYVGLIYLLAGAYAPLTEAVILILKVSSLSTMSYILTGMFIAVLIPIFFINDRLLRLHGIISKMNKIIYKRSIYDQIYDIVMKILFVLVILGGILYHFCNFSSLVAFWILELWLLYTFFHLKFKMRVEDWVAMISPIGLILQAFTGSLMIIFVIGWITAGIISLVRAYGKF</sequence>